<sequence>MDGCQLSLWADPREWSESRSFPSGVYPNQLLSAVGSFSSYQCTCDDPIKNKNFRNFKRRHLASKNEQGSDSFCTTKVRQRRKTCQPINSFVFSNPREVISVCRNAGVQIPNSNLYKSTNLFRMVDCKKTDPNANPPNCIYTAENTNEQRYIILECNQRKLPIHFEGSEAPSVFGFTDRV</sequence>
<name>A0AAD8D790_ACIOX</name>
<dbReference type="SUPFAM" id="SSF54076">
    <property type="entry name" value="RNase A-like"/>
    <property type="match status" value="1"/>
</dbReference>
<dbReference type="PANTHER" id="PTHR11437">
    <property type="entry name" value="RIBONUCLEASE"/>
    <property type="match status" value="1"/>
</dbReference>
<evidence type="ECO:0000256" key="1">
    <source>
        <dbReference type="ARBA" id="ARBA00005600"/>
    </source>
</evidence>
<dbReference type="SMART" id="SM00092">
    <property type="entry name" value="RNAse_Pc"/>
    <property type="match status" value="1"/>
</dbReference>
<comment type="caution">
    <text evidence="3">The sequence shown here is derived from an EMBL/GenBank/DDBJ whole genome shotgun (WGS) entry which is preliminary data.</text>
</comment>
<dbReference type="GO" id="GO:0004540">
    <property type="term" value="F:RNA nuclease activity"/>
    <property type="evidence" value="ECO:0007669"/>
    <property type="project" value="TreeGrafter"/>
</dbReference>
<organism evidence="3 4">
    <name type="scientific">Acipenser oxyrinchus oxyrinchus</name>
    <dbReference type="NCBI Taxonomy" id="40147"/>
    <lineage>
        <taxon>Eukaryota</taxon>
        <taxon>Metazoa</taxon>
        <taxon>Chordata</taxon>
        <taxon>Craniata</taxon>
        <taxon>Vertebrata</taxon>
        <taxon>Euteleostomi</taxon>
        <taxon>Actinopterygii</taxon>
        <taxon>Chondrostei</taxon>
        <taxon>Acipenseriformes</taxon>
        <taxon>Acipenseridae</taxon>
        <taxon>Acipenser</taxon>
    </lineage>
</organism>
<dbReference type="AlphaFoldDB" id="A0AAD8D790"/>
<protein>
    <recommendedName>
        <fullName evidence="2">Ribonuclease A-domain domain-containing protein</fullName>
    </recommendedName>
</protein>
<dbReference type="InterPro" id="IPR023412">
    <property type="entry name" value="RNaseA_domain"/>
</dbReference>
<dbReference type="GO" id="GO:0050830">
    <property type="term" value="P:defense response to Gram-positive bacterium"/>
    <property type="evidence" value="ECO:0007669"/>
    <property type="project" value="TreeGrafter"/>
</dbReference>
<dbReference type="InterPro" id="IPR001427">
    <property type="entry name" value="RNaseA"/>
</dbReference>
<dbReference type="Pfam" id="PF00074">
    <property type="entry name" value="RnaseA"/>
    <property type="match status" value="1"/>
</dbReference>
<gene>
    <name evidence="3" type="ORF">AOXY_G15858</name>
</gene>
<feature type="domain" description="Ribonuclease A-domain" evidence="2">
    <location>
        <begin position="49"/>
        <end position="168"/>
    </location>
</feature>
<evidence type="ECO:0000313" key="4">
    <source>
        <dbReference type="Proteomes" id="UP001230051"/>
    </source>
</evidence>
<evidence type="ECO:0000259" key="2">
    <source>
        <dbReference type="SMART" id="SM00092"/>
    </source>
</evidence>
<accession>A0AAD8D790</accession>
<reference evidence="3" key="1">
    <citation type="submission" date="2022-02" db="EMBL/GenBank/DDBJ databases">
        <title>Atlantic sturgeon de novo genome assembly.</title>
        <authorList>
            <person name="Stock M."/>
            <person name="Klopp C."/>
            <person name="Guiguen Y."/>
            <person name="Cabau C."/>
            <person name="Parinello H."/>
            <person name="Santidrian Yebra-Pimentel E."/>
            <person name="Kuhl H."/>
            <person name="Dirks R.P."/>
            <person name="Guessner J."/>
            <person name="Wuertz S."/>
            <person name="Du K."/>
            <person name="Schartl M."/>
        </authorList>
    </citation>
    <scope>NUCLEOTIDE SEQUENCE</scope>
    <source>
        <strain evidence="3">STURGEONOMICS-FGT-2020</strain>
        <tissue evidence="3">Whole blood</tissue>
    </source>
</reference>
<dbReference type="Gene3D" id="3.10.130.10">
    <property type="entry name" value="Ribonuclease A-like domain"/>
    <property type="match status" value="1"/>
</dbReference>
<dbReference type="InterPro" id="IPR036816">
    <property type="entry name" value="RNaseA-like_dom_sf"/>
</dbReference>
<proteinExistence type="inferred from homology"/>
<dbReference type="EMBL" id="JAGXEW010000014">
    <property type="protein sequence ID" value="KAK1163911.1"/>
    <property type="molecule type" value="Genomic_DNA"/>
</dbReference>
<dbReference type="PANTHER" id="PTHR11437:SF66">
    <property type="entry name" value="RNASE 3"/>
    <property type="match status" value="1"/>
</dbReference>
<dbReference type="Proteomes" id="UP001230051">
    <property type="component" value="Unassembled WGS sequence"/>
</dbReference>
<comment type="similarity">
    <text evidence="1">Belongs to the pancreatic ribonuclease family.</text>
</comment>
<keyword evidence="4" id="KW-1185">Reference proteome</keyword>
<dbReference type="GO" id="GO:0003676">
    <property type="term" value="F:nucleic acid binding"/>
    <property type="evidence" value="ECO:0007669"/>
    <property type="project" value="InterPro"/>
</dbReference>
<evidence type="ECO:0000313" key="3">
    <source>
        <dbReference type="EMBL" id="KAK1163911.1"/>
    </source>
</evidence>